<reference evidence="2 3" key="2">
    <citation type="journal article" date="2019" name="G3 (Bethesda)">
        <title>Hybrid Assembly of the Genome of the Entomopathogenic Nematode Steinernema carpocapsae Identifies the X-Chromosome.</title>
        <authorList>
            <person name="Serra L."/>
            <person name="Macchietto M."/>
            <person name="Macias-Munoz A."/>
            <person name="McGill C.J."/>
            <person name="Rodriguez I.M."/>
            <person name="Rodriguez B."/>
            <person name="Murad R."/>
            <person name="Mortazavi A."/>
        </authorList>
    </citation>
    <scope>NUCLEOTIDE SEQUENCE [LARGE SCALE GENOMIC DNA]</scope>
    <source>
        <strain evidence="2 3">ALL</strain>
    </source>
</reference>
<proteinExistence type="predicted"/>
<name>A0A4U5N3Y3_STECR</name>
<protein>
    <submittedName>
        <fullName evidence="2">Uncharacterized protein</fullName>
    </submittedName>
</protein>
<dbReference type="Proteomes" id="UP000298663">
    <property type="component" value="Unassembled WGS sequence"/>
</dbReference>
<evidence type="ECO:0000256" key="1">
    <source>
        <dbReference type="SAM" id="MobiDB-lite"/>
    </source>
</evidence>
<feature type="region of interest" description="Disordered" evidence="1">
    <location>
        <begin position="1"/>
        <end position="59"/>
    </location>
</feature>
<gene>
    <name evidence="2" type="ORF">L596_018196</name>
</gene>
<organism evidence="2 3">
    <name type="scientific">Steinernema carpocapsae</name>
    <name type="common">Entomopathogenic nematode</name>
    <dbReference type="NCBI Taxonomy" id="34508"/>
    <lineage>
        <taxon>Eukaryota</taxon>
        <taxon>Metazoa</taxon>
        <taxon>Ecdysozoa</taxon>
        <taxon>Nematoda</taxon>
        <taxon>Chromadorea</taxon>
        <taxon>Rhabditida</taxon>
        <taxon>Tylenchina</taxon>
        <taxon>Panagrolaimomorpha</taxon>
        <taxon>Strongyloidoidea</taxon>
        <taxon>Steinernematidae</taxon>
        <taxon>Steinernema</taxon>
    </lineage>
</organism>
<comment type="caution">
    <text evidence="2">The sequence shown here is derived from an EMBL/GenBank/DDBJ whole genome shotgun (WGS) entry which is preliminary data.</text>
</comment>
<reference evidence="2 3" key="1">
    <citation type="journal article" date="2015" name="Genome Biol.">
        <title>Comparative genomics of Steinernema reveals deeply conserved gene regulatory networks.</title>
        <authorList>
            <person name="Dillman A.R."/>
            <person name="Macchietto M."/>
            <person name="Porter C.F."/>
            <person name="Rogers A."/>
            <person name="Williams B."/>
            <person name="Antoshechkin I."/>
            <person name="Lee M.M."/>
            <person name="Goodwin Z."/>
            <person name="Lu X."/>
            <person name="Lewis E.E."/>
            <person name="Goodrich-Blair H."/>
            <person name="Stock S.P."/>
            <person name="Adams B.J."/>
            <person name="Sternberg P.W."/>
            <person name="Mortazavi A."/>
        </authorList>
    </citation>
    <scope>NUCLEOTIDE SEQUENCE [LARGE SCALE GENOMIC DNA]</scope>
    <source>
        <strain evidence="2 3">ALL</strain>
    </source>
</reference>
<sequence length="142" mass="16274">MKTTTESAERGERSAAAVETKVERTHERRQEERRRHAINSTNRRGKIAADGRLTQLSGRKRGIQSQAGFLSLQRIVGIATFRSSSHFACEDYEKREIALLKGMRYFDDSLDNHMTLPQHQANKKELKTSSASQKYHRAKTRS</sequence>
<accession>A0A4U5N3Y3</accession>
<evidence type="ECO:0000313" key="2">
    <source>
        <dbReference type="EMBL" id="TKR77177.1"/>
    </source>
</evidence>
<keyword evidence="3" id="KW-1185">Reference proteome</keyword>
<feature type="region of interest" description="Disordered" evidence="1">
    <location>
        <begin position="119"/>
        <end position="142"/>
    </location>
</feature>
<dbReference type="EMBL" id="AZBU02000005">
    <property type="protein sequence ID" value="TKR77177.1"/>
    <property type="molecule type" value="Genomic_DNA"/>
</dbReference>
<feature type="compositionally biased region" description="Basic and acidic residues" evidence="1">
    <location>
        <begin position="20"/>
        <end position="34"/>
    </location>
</feature>
<dbReference type="AlphaFoldDB" id="A0A4U5N3Y3"/>
<evidence type="ECO:0000313" key="3">
    <source>
        <dbReference type="Proteomes" id="UP000298663"/>
    </source>
</evidence>